<feature type="compositionally biased region" description="Low complexity" evidence="1">
    <location>
        <begin position="162"/>
        <end position="176"/>
    </location>
</feature>
<name>A0A1Q3DWJ6_LENED</name>
<reference evidence="2 3" key="1">
    <citation type="submission" date="2016-08" db="EMBL/GenBank/DDBJ databases">
        <authorList>
            <consortium name="Lentinula edodes genome sequencing consortium"/>
            <person name="Sakamoto Y."/>
            <person name="Nakade K."/>
            <person name="Sato S."/>
            <person name="Yoshida Y."/>
            <person name="Miyazaki K."/>
            <person name="Natsume S."/>
            <person name="Konno N."/>
        </authorList>
    </citation>
    <scope>NUCLEOTIDE SEQUENCE [LARGE SCALE GENOMIC DNA]</scope>
    <source>
        <strain evidence="2 3">NBRC 111202</strain>
    </source>
</reference>
<comment type="caution">
    <text evidence="2">The sequence shown here is derived from an EMBL/GenBank/DDBJ whole genome shotgun (WGS) entry which is preliminary data.</text>
</comment>
<organism evidence="2 3">
    <name type="scientific">Lentinula edodes</name>
    <name type="common">Shiitake mushroom</name>
    <name type="synonym">Lentinus edodes</name>
    <dbReference type="NCBI Taxonomy" id="5353"/>
    <lineage>
        <taxon>Eukaryota</taxon>
        <taxon>Fungi</taxon>
        <taxon>Dikarya</taxon>
        <taxon>Basidiomycota</taxon>
        <taxon>Agaricomycotina</taxon>
        <taxon>Agaricomycetes</taxon>
        <taxon>Agaricomycetidae</taxon>
        <taxon>Agaricales</taxon>
        <taxon>Marasmiineae</taxon>
        <taxon>Omphalotaceae</taxon>
        <taxon>Lentinula</taxon>
    </lineage>
</organism>
<dbReference type="Proteomes" id="UP000188533">
    <property type="component" value="Unassembled WGS sequence"/>
</dbReference>
<dbReference type="EMBL" id="BDGU01000012">
    <property type="protein sequence ID" value="GAV99285.1"/>
    <property type="molecule type" value="Genomic_DNA"/>
</dbReference>
<reference evidence="2 3" key="2">
    <citation type="submission" date="2017-02" db="EMBL/GenBank/DDBJ databases">
        <title>A genome survey and senescence transcriptome analysis in Lentinula edodes.</title>
        <authorList>
            <person name="Sakamoto Y."/>
            <person name="Nakade K."/>
            <person name="Sato S."/>
            <person name="Yoshida Y."/>
            <person name="Miyazaki K."/>
            <person name="Natsume S."/>
            <person name="Konno N."/>
        </authorList>
    </citation>
    <scope>NUCLEOTIDE SEQUENCE [LARGE SCALE GENOMIC DNA]</scope>
    <source>
        <strain evidence="2 3">NBRC 111202</strain>
    </source>
</reference>
<proteinExistence type="predicted"/>
<evidence type="ECO:0000313" key="3">
    <source>
        <dbReference type="Proteomes" id="UP000188533"/>
    </source>
</evidence>
<accession>A0A1Q3DWJ6</accession>
<feature type="region of interest" description="Disordered" evidence="1">
    <location>
        <begin position="105"/>
        <end position="216"/>
    </location>
</feature>
<protein>
    <submittedName>
        <fullName evidence="2">Uncharacterized protein</fullName>
    </submittedName>
</protein>
<dbReference type="AlphaFoldDB" id="A0A1Q3DWJ6"/>
<sequence>MRLKAIDDAGPGADVPVTIFSLGTKRKFMATPNAYPDLVRLVRRKFNIPDDCVPIFRSRAPTSNRSEERFEIDDSAYEHMKDYIDELEIVIEKRQVWNMAAIPSTRTDPHDLFNDDMPVEYASPKKKKTTKPQETPNTILRHVHNVDADEDEVPATPQPAGSKSKSAHSNSKGSSSEWEELALQSKSSQEEGNTLGESSKGQKLSHKGAASKIDGEISATVKKEKLAKPSNSTAPAKDTRLLARIDAITDSQPPIILTQDTNASAQSQNQSQTQTQTSTSAEPEPRFKIRIWGPRDQNGEFMTKKKHTVRKVLAGACKNFGLDPIQAKLQLVVELPDEFTGEMVSHHYDCDNEDTVGKAGIGPESTLKVCVLGEEEEEDYEEGGSY</sequence>
<evidence type="ECO:0000313" key="2">
    <source>
        <dbReference type="EMBL" id="GAV99285.1"/>
    </source>
</evidence>
<gene>
    <name evidence="2" type="ORF">LENED_000729</name>
</gene>
<feature type="compositionally biased region" description="Low complexity" evidence="1">
    <location>
        <begin position="261"/>
        <end position="281"/>
    </location>
</feature>
<feature type="region of interest" description="Disordered" evidence="1">
    <location>
        <begin position="261"/>
        <end position="284"/>
    </location>
</feature>
<evidence type="ECO:0000256" key="1">
    <source>
        <dbReference type="SAM" id="MobiDB-lite"/>
    </source>
</evidence>
<dbReference type="STRING" id="5353.A0A1Q3DWJ6"/>
<feature type="compositionally biased region" description="Polar residues" evidence="1">
    <location>
        <begin position="184"/>
        <end position="202"/>
    </location>
</feature>
<keyword evidence="3" id="KW-1185">Reference proteome</keyword>